<dbReference type="AlphaFoldDB" id="A0A0F7C0Z3"/>
<dbReference type="EMBL" id="CP011075">
    <property type="protein sequence ID" value="AKF95069.1"/>
    <property type="molecule type" value="Genomic_DNA"/>
</dbReference>
<evidence type="ECO:0000256" key="3">
    <source>
        <dbReference type="ARBA" id="ARBA00022692"/>
    </source>
</evidence>
<dbReference type="GO" id="GO:0016787">
    <property type="term" value="F:hydrolase activity"/>
    <property type="evidence" value="ECO:0007669"/>
    <property type="project" value="UniProtKB-KW"/>
</dbReference>
<evidence type="ECO:0000313" key="7">
    <source>
        <dbReference type="EMBL" id="AKF95069.1"/>
    </source>
</evidence>
<dbReference type="PANTHER" id="PTHR33931">
    <property type="entry name" value="HOLIN-LIKE PROTEIN CIDA-RELATED"/>
    <property type="match status" value="1"/>
</dbReference>
<keyword evidence="7" id="KW-0378">Hydrolase</keyword>
<feature type="transmembrane region" description="Helical" evidence="6">
    <location>
        <begin position="29"/>
        <end position="48"/>
    </location>
</feature>
<keyword evidence="4 6" id="KW-1133">Transmembrane helix</keyword>
<keyword evidence="7" id="KW-0614">Plasmid</keyword>
<evidence type="ECO:0000256" key="2">
    <source>
        <dbReference type="ARBA" id="ARBA00022475"/>
    </source>
</evidence>
<feature type="transmembrane region" description="Helical" evidence="6">
    <location>
        <begin position="83"/>
        <end position="104"/>
    </location>
</feature>
<dbReference type="RefSeq" id="WP_031414078.1">
    <property type="nucleotide sequence ID" value="NZ_CP011075.1"/>
</dbReference>
<dbReference type="GO" id="GO:0005886">
    <property type="term" value="C:plasma membrane"/>
    <property type="evidence" value="ECO:0007669"/>
    <property type="project" value="UniProtKB-SubCell"/>
</dbReference>
<keyword evidence="5 6" id="KW-0472">Membrane</keyword>
<gene>
    <name evidence="7" type="ORF">EX87_15470</name>
</gene>
<proteinExistence type="predicted"/>
<geneLocation type="plasmid" evidence="7">
    <name>unnamed1</name>
</geneLocation>
<evidence type="ECO:0000256" key="5">
    <source>
        <dbReference type="ARBA" id="ARBA00023136"/>
    </source>
</evidence>
<feature type="transmembrane region" description="Helical" evidence="6">
    <location>
        <begin position="60"/>
        <end position="77"/>
    </location>
</feature>
<sequence length="126" mass="14262">MYGWIILFAFYGIGVIFHNYLYIPLPGSLIGLILLTTSLVTKLVPLRLVEGAADFLLKNMLLFFVPIIVGVTPYFHYLEQKPLAILVALVAGPIAVMMVTGIVVQKWRDWEKRKEDVLLQQSERGD</sequence>
<evidence type="ECO:0000256" key="6">
    <source>
        <dbReference type="SAM" id="Phobius"/>
    </source>
</evidence>
<protein>
    <submittedName>
        <fullName evidence="7">Effector of murein hydrolase LrgA</fullName>
    </submittedName>
</protein>
<dbReference type="InterPro" id="IPR005538">
    <property type="entry name" value="LrgA/CidA"/>
</dbReference>
<evidence type="ECO:0000256" key="4">
    <source>
        <dbReference type="ARBA" id="ARBA00022989"/>
    </source>
</evidence>
<comment type="subcellular location">
    <subcellularLocation>
        <location evidence="1">Cell membrane</location>
        <topology evidence="1">Multi-pass membrane protein</topology>
    </subcellularLocation>
</comment>
<evidence type="ECO:0000256" key="1">
    <source>
        <dbReference type="ARBA" id="ARBA00004651"/>
    </source>
</evidence>
<organism evidence="7">
    <name type="scientific">Brevibacillus laterosporus</name>
    <name type="common">Bacillus laterosporus</name>
    <dbReference type="NCBI Taxonomy" id="1465"/>
    <lineage>
        <taxon>Bacteria</taxon>
        <taxon>Bacillati</taxon>
        <taxon>Bacillota</taxon>
        <taxon>Bacilli</taxon>
        <taxon>Bacillales</taxon>
        <taxon>Paenibacillaceae</taxon>
        <taxon>Brevibacillus</taxon>
    </lineage>
</organism>
<feature type="transmembrane region" description="Helical" evidence="6">
    <location>
        <begin position="5"/>
        <end position="23"/>
    </location>
</feature>
<reference evidence="7" key="1">
    <citation type="submission" date="2015-03" db="EMBL/GenBank/DDBJ databases">
        <title>MIGS Cultured Bacterial/Archaeal sample from Brevibacillus laterosporus.</title>
        <authorList>
            <person name="Zeng D."/>
            <person name="Zhu L."/>
            <person name="Dong G."/>
            <person name="Ye W."/>
            <person name="Ren D."/>
            <person name="Wu L."/>
            <person name="Xu J."/>
            <person name="Li G."/>
            <person name="Guo L."/>
        </authorList>
    </citation>
    <scope>NUCLEOTIDE SEQUENCE</scope>
    <source>
        <strain evidence="7">B9</strain>
        <plasmid evidence="7">unnamed1</plasmid>
    </source>
</reference>
<keyword evidence="3 6" id="KW-0812">Transmembrane</keyword>
<name>A0A0F7C0Z3_BRELA</name>
<dbReference type="Pfam" id="PF03788">
    <property type="entry name" value="LrgA"/>
    <property type="match status" value="1"/>
</dbReference>
<keyword evidence="2" id="KW-1003">Cell membrane</keyword>
<dbReference type="PANTHER" id="PTHR33931:SF2">
    <property type="entry name" value="HOLIN-LIKE PROTEIN CIDA"/>
    <property type="match status" value="1"/>
</dbReference>
<accession>A0A0F7C0Z3</accession>